<keyword evidence="2 4" id="KW-0472">Membrane</keyword>
<organism evidence="6 7">
    <name type="scientific">Buchnera aphidicola</name>
    <name type="common">Macrosiphum gaurae</name>
    <dbReference type="NCBI Taxonomy" id="2315801"/>
    <lineage>
        <taxon>Bacteria</taxon>
        <taxon>Pseudomonadati</taxon>
        <taxon>Pseudomonadota</taxon>
        <taxon>Gammaproteobacteria</taxon>
        <taxon>Enterobacterales</taxon>
        <taxon>Erwiniaceae</taxon>
        <taxon>Buchnera</taxon>
    </lineage>
</organism>
<dbReference type="InterPro" id="IPR039565">
    <property type="entry name" value="BamD-like"/>
</dbReference>
<accession>A0A4D6YEF5</accession>
<dbReference type="GO" id="GO:0051205">
    <property type="term" value="P:protein insertion into membrane"/>
    <property type="evidence" value="ECO:0007669"/>
    <property type="project" value="UniProtKB-UniRule"/>
</dbReference>
<keyword evidence="1 4" id="KW-0732">Signal</keyword>
<dbReference type="Gene3D" id="1.25.40.10">
    <property type="entry name" value="Tetratricopeptide repeat domain"/>
    <property type="match status" value="1"/>
</dbReference>
<dbReference type="AlphaFoldDB" id="A0A4D6YEF5"/>
<comment type="similarity">
    <text evidence="4">Belongs to the BamD family.</text>
</comment>
<proteinExistence type="inferred from homology"/>
<evidence type="ECO:0000256" key="2">
    <source>
        <dbReference type="ARBA" id="ARBA00023136"/>
    </source>
</evidence>
<dbReference type="InterPro" id="IPR011990">
    <property type="entry name" value="TPR-like_helical_dom_sf"/>
</dbReference>
<evidence type="ECO:0000256" key="3">
    <source>
        <dbReference type="ARBA" id="ARBA00023237"/>
    </source>
</evidence>
<name>A0A4D6YEF5_9GAMM</name>
<protein>
    <recommendedName>
        <fullName evidence="4">Outer membrane protein assembly factor BamD</fullName>
    </recommendedName>
</protein>
<dbReference type="InterPro" id="IPR017689">
    <property type="entry name" value="BamD"/>
</dbReference>
<reference evidence="6 7" key="2">
    <citation type="submission" date="2019-05" db="EMBL/GenBank/DDBJ databases">
        <title>Genome evolution of the obligate endosymbiont Buchnera aphidicola.</title>
        <authorList>
            <person name="Moran N.A."/>
        </authorList>
    </citation>
    <scope>NUCLEOTIDE SEQUENCE [LARGE SCALE GENOMIC DNA]</scope>
    <source>
        <strain evidence="6 7">Mga</strain>
    </source>
</reference>
<evidence type="ECO:0000313" key="7">
    <source>
        <dbReference type="Proteomes" id="UP000298716"/>
    </source>
</evidence>
<dbReference type="Pfam" id="PF13525">
    <property type="entry name" value="YfiO"/>
    <property type="match status" value="1"/>
</dbReference>
<dbReference type="NCBIfam" id="TIGR03302">
    <property type="entry name" value="OM_YfiO"/>
    <property type="match status" value="1"/>
</dbReference>
<dbReference type="EMBL" id="CP034867">
    <property type="protein sequence ID" value="QCI22845.1"/>
    <property type="molecule type" value="Genomic_DNA"/>
</dbReference>
<dbReference type="HAMAP" id="MF_00922">
    <property type="entry name" value="OM_assembly_BamD"/>
    <property type="match status" value="1"/>
</dbReference>
<dbReference type="GO" id="GO:0043165">
    <property type="term" value="P:Gram-negative-bacterium-type cell outer membrane assembly"/>
    <property type="evidence" value="ECO:0007669"/>
    <property type="project" value="UniProtKB-UniRule"/>
</dbReference>
<evidence type="ECO:0000313" key="6">
    <source>
        <dbReference type="EMBL" id="QCI22845.1"/>
    </source>
</evidence>
<sequence length="247" mass="30040">MKKKQSIIITFIILFLSLTVHSQSLKNNYFIETYILYEKSERELRKEHFDNTIFILEKIKKNNIANFNNDKIQMHLIYAYYKNLNFDMAQKNIEEFIYYYPNHPNLDYVMYIKCLISMTLDKDIFFKILPIDHYKNDINHTIHSFFQLKNFIYQYPKSRYLVNAKKDLIYLKNRLSEYDLKILKFYFFHKKYIAVINRGEEIIQKYSETPAARKALIYMEKSYKALKIFDTAKKISKIILLNKVQET</sequence>
<dbReference type="GO" id="GO:0009279">
    <property type="term" value="C:cell outer membrane"/>
    <property type="evidence" value="ECO:0007669"/>
    <property type="project" value="UniProtKB-SubCell"/>
</dbReference>
<reference evidence="6 7" key="1">
    <citation type="submission" date="2018-12" db="EMBL/GenBank/DDBJ databases">
        <authorList>
            <person name="Chong R.A."/>
        </authorList>
    </citation>
    <scope>NUCLEOTIDE SEQUENCE [LARGE SCALE GENOMIC DNA]</scope>
    <source>
        <strain evidence="6 7">Mga</strain>
    </source>
</reference>
<evidence type="ECO:0000259" key="5">
    <source>
        <dbReference type="Pfam" id="PF13525"/>
    </source>
</evidence>
<evidence type="ECO:0000256" key="4">
    <source>
        <dbReference type="HAMAP-Rule" id="MF_00922"/>
    </source>
</evidence>
<dbReference type="OrthoDB" id="9779191at2"/>
<comment type="function">
    <text evidence="4">Part of the outer membrane protein assembly complex, which is involved in assembly and insertion of beta-barrel proteins into the outer membrane. Constitutes, with BamA, the core component of the assembly machinery.</text>
</comment>
<dbReference type="Proteomes" id="UP000298716">
    <property type="component" value="Chromosome"/>
</dbReference>
<keyword evidence="3 4" id="KW-0998">Cell outer membrane</keyword>
<feature type="domain" description="Outer membrane lipoprotein BamD-like" evidence="5">
    <location>
        <begin position="36"/>
        <end position="235"/>
    </location>
</feature>
<dbReference type="RefSeq" id="WP_158355062.1">
    <property type="nucleotide sequence ID" value="NZ_CP034867.1"/>
</dbReference>
<evidence type="ECO:0000256" key="1">
    <source>
        <dbReference type="ARBA" id="ARBA00022729"/>
    </source>
</evidence>
<gene>
    <name evidence="4" type="primary">bamD</name>
    <name evidence="6" type="ORF">D9V72_02040</name>
</gene>
<comment type="subcellular location">
    <subcellularLocation>
        <location evidence="4">Cell outer membrane</location>
    </subcellularLocation>
</comment>
<comment type="subunit">
    <text evidence="4">Part of the Bam complex, which is composed of the outer membrane protein BamA, and four lipoproteins BamB, BamC, BamD and BamE.</text>
</comment>
<dbReference type="CDD" id="cd15830">
    <property type="entry name" value="BamD"/>
    <property type="match status" value="1"/>
</dbReference>